<comment type="caution">
    <text evidence="12">The sequence shown here is derived from an EMBL/GenBank/DDBJ whole genome shotgun (WGS) entry which is preliminary data.</text>
</comment>
<evidence type="ECO:0000256" key="5">
    <source>
        <dbReference type="ARBA" id="ARBA00022737"/>
    </source>
</evidence>
<evidence type="ECO:0000313" key="13">
    <source>
        <dbReference type="Proteomes" id="UP000242188"/>
    </source>
</evidence>
<keyword evidence="13" id="KW-1185">Reference proteome</keyword>
<feature type="repeat" description="WD" evidence="8">
    <location>
        <begin position="644"/>
        <end position="686"/>
    </location>
</feature>
<sequence length="980" mass="108685">MAWRFKISKYKNAGAKFPKREEWIPELSVGNLMHSCGNHIKASGAFMAFNIINTGGGSLGILPVSTSGRLSNGLPQLPAHGDYVTDFEFSPFDDHLLATGSSDTNIKVWVLPTQEDINSGALSSLNASASFANERRVENVTWNPVADGVLAASVFDTIKVYDVERGDNKYTLGCHGDQIQSVSWRGSGTTLVTSCKDKNIRVLDPRSGGMVLEGRGHGGVKDTRALWLGDKDFIVSTGFSSDRSQEIRLWDSRSFRSCLHSIDIGNSTGTVMPFYDSDTSMLFFIGKGENQIKYCELTDKSPFINENFIDRTEQIKGAAMVPKRLVNVMEGEVNRLLILTSSAIIPTPYIVPRKSYRDYHEDLYPDTFSGEPTLSSSSWLSGQNGQVKLMTLNPSRRSEPVSSPGHIFQANAVVNGSISRESTPAQKPVINKPKPVSTSPPSVTTVSSAQTTNIPDEPEDLVDSQSVESTTLTHNQTDEEKEEIQHSSVVEIPPVSTPSASSGSRPMSVAHIKTPVKVFSTGRLSKFKFLKGRTEHKDKHIVNIRKLSTTVPGESDMFAANRTRCVVPVEGAGGLLQVLEFARPGRLQDTGLPVLQHKSKVLDYVWDPYDDSRLVVACDDAKIWVWNIPEGGLTETLTEASLYLQGHMEKIYFVRFHPLAKDIIVSSAYDMSVRIWDLSSGTEVLQLQDHPDQVFNAAWSPDGKYLSTVCKDGKLRIFNPRKYQTPLMEGQGPAGARGARLTWVLDGQYLLVTGFSDMNERIISLYDTADLATPLQIMEVNAAPPVLVPYYDEDSHTVFLSSRGENQLYAYEVSDEEPYITQLSNFAGEGLHQAFSFLPKITCNPKEVEFARAWRLTSTSLEPISFTVPRVKMEYFQDDLFPDTRVTWEPTMTSDEWLSGLNNHARTISLQPRGMKKLSEAPVEAPKASKYDSYNPDTYKTDEQKKEELLSAMTNKLSVQGDPLPQDLAEGVDSDEWEDE</sequence>
<dbReference type="FunFam" id="2.130.10.10:FF:000076">
    <property type="entry name" value="Coronin"/>
    <property type="match status" value="1"/>
</dbReference>
<keyword evidence="4 8" id="KW-0853">WD repeat</keyword>
<dbReference type="GO" id="GO:0005737">
    <property type="term" value="C:cytoplasm"/>
    <property type="evidence" value="ECO:0007669"/>
    <property type="project" value="UniProtKB-SubCell"/>
</dbReference>
<feature type="compositionally biased region" description="Polar residues" evidence="10">
    <location>
        <begin position="463"/>
        <end position="475"/>
    </location>
</feature>
<keyword evidence="3" id="KW-0963">Cytoplasm</keyword>
<dbReference type="PROSITE" id="PS50294">
    <property type="entry name" value="WD_REPEATS_REGION"/>
    <property type="match status" value="3"/>
</dbReference>
<comment type="similarity">
    <text evidence="2 9">Belongs to the WD repeat coronin family.</text>
</comment>
<evidence type="ECO:0000256" key="2">
    <source>
        <dbReference type="ARBA" id="ARBA00009482"/>
    </source>
</evidence>
<dbReference type="Pfam" id="PF16300">
    <property type="entry name" value="WD40_4"/>
    <property type="match status" value="2"/>
</dbReference>
<gene>
    <name evidence="12" type="ORF">KP79_PYT12750</name>
</gene>
<feature type="repeat" description="WD" evidence="8">
    <location>
        <begin position="77"/>
        <end position="119"/>
    </location>
</feature>
<feature type="repeat" description="WD" evidence="8">
    <location>
        <begin position="172"/>
        <end position="213"/>
    </location>
</feature>
<keyword evidence="5 9" id="KW-0677">Repeat</keyword>
<dbReference type="InterPro" id="IPR015048">
    <property type="entry name" value="DUF1899"/>
</dbReference>
<dbReference type="InterPro" id="IPR015505">
    <property type="entry name" value="Coronin"/>
</dbReference>
<feature type="domain" description="DUF1899" evidence="11">
    <location>
        <begin position="4"/>
        <end position="68"/>
    </location>
</feature>
<dbReference type="Proteomes" id="UP000242188">
    <property type="component" value="Unassembled WGS sequence"/>
</dbReference>
<dbReference type="InterPro" id="IPR036322">
    <property type="entry name" value="WD40_repeat_dom_sf"/>
</dbReference>
<dbReference type="SMART" id="SM01167">
    <property type="entry name" value="DUF1900"/>
    <property type="match status" value="2"/>
</dbReference>
<feature type="domain" description="DUF1899" evidence="11">
    <location>
        <begin position="520"/>
        <end position="585"/>
    </location>
</feature>
<protein>
    <recommendedName>
        <fullName evidence="9">Coronin</fullName>
    </recommendedName>
</protein>
<dbReference type="GO" id="GO:0030036">
    <property type="term" value="P:actin cytoskeleton organization"/>
    <property type="evidence" value="ECO:0007669"/>
    <property type="project" value="UniProtKB-ARBA"/>
</dbReference>
<evidence type="ECO:0000313" key="12">
    <source>
        <dbReference type="EMBL" id="OWF45304.1"/>
    </source>
</evidence>
<feature type="repeat" description="WD" evidence="8">
    <location>
        <begin position="594"/>
        <end position="636"/>
    </location>
</feature>
<evidence type="ECO:0000256" key="8">
    <source>
        <dbReference type="PROSITE-ProRule" id="PRU00221"/>
    </source>
</evidence>
<dbReference type="PROSITE" id="PS50082">
    <property type="entry name" value="WD_REPEATS_2"/>
    <property type="match status" value="5"/>
</dbReference>
<feature type="compositionally biased region" description="Acidic residues" evidence="10">
    <location>
        <begin position="970"/>
        <end position="980"/>
    </location>
</feature>
<feature type="region of interest" description="Disordered" evidence="10">
    <location>
        <begin position="421"/>
        <end position="508"/>
    </location>
</feature>
<feature type="region of interest" description="Disordered" evidence="10">
    <location>
        <begin position="919"/>
        <end position="942"/>
    </location>
</feature>
<dbReference type="PROSITE" id="PS00678">
    <property type="entry name" value="WD_REPEATS_1"/>
    <property type="match status" value="1"/>
</dbReference>
<name>A0A210Q992_MIZYE</name>
<comment type="function">
    <text evidence="7">F-actin regulator involved in anterograde Golgi to endosome transport: upon ubiquitination via 'Lys-33'-linked ubiquitin chains by the BCR(KLHL20) E3 ubiquitin ligase complex, interacts with EPS15 and localizes to the trans-Golgi network, where it promotes actin polymerization, thereby facilitating post-Golgi trafficking. May play a role in the maintenance of the Golgi apparatus morphology.</text>
</comment>
<evidence type="ECO:0000256" key="4">
    <source>
        <dbReference type="ARBA" id="ARBA00022574"/>
    </source>
</evidence>
<dbReference type="GO" id="GO:0003779">
    <property type="term" value="F:actin binding"/>
    <property type="evidence" value="ECO:0007669"/>
    <property type="project" value="UniProtKB-KW"/>
</dbReference>
<keyword evidence="6" id="KW-0009">Actin-binding</keyword>
<dbReference type="InterPro" id="IPR019775">
    <property type="entry name" value="WD40_repeat_CS"/>
</dbReference>
<evidence type="ECO:0000256" key="7">
    <source>
        <dbReference type="ARBA" id="ARBA00024838"/>
    </source>
</evidence>
<dbReference type="EMBL" id="NEDP02004526">
    <property type="protein sequence ID" value="OWF45304.1"/>
    <property type="molecule type" value="Genomic_DNA"/>
</dbReference>
<dbReference type="SUPFAM" id="SSF50978">
    <property type="entry name" value="WD40 repeat-like"/>
    <property type="match status" value="1"/>
</dbReference>
<dbReference type="InterPro" id="IPR015943">
    <property type="entry name" value="WD40/YVTN_repeat-like_dom_sf"/>
</dbReference>
<dbReference type="AlphaFoldDB" id="A0A210Q992"/>
<dbReference type="Gene3D" id="2.130.10.10">
    <property type="entry name" value="YVTN repeat-like/Quinoprotein amine dehydrogenase"/>
    <property type="match status" value="2"/>
</dbReference>
<dbReference type="OrthoDB" id="1850764at2759"/>
<comment type="subcellular location">
    <subcellularLocation>
        <location evidence="1">Cytoplasm</location>
    </subcellularLocation>
</comment>
<dbReference type="Pfam" id="PF00400">
    <property type="entry name" value="WD40"/>
    <property type="match status" value="4"/>
</dbReference>
<dbReference type="SUPFAM" id="SSF101908">
    <property type="entry name" value="Putative isomerase YbhE"/>
    <property type="match status" value="1"/>
</dbReference>
<dbReference type="Pfam" id="PF08953">
    <property type="entry name" value="DUF1899"/>
    <property type="match status" value="2"/>
</dbReference>
<evidence type="ECO:0000256" key="6">
    <source>
        <dbReference type="ARBA" id="ARBA00023203"/>
    </source>
</evidence>
<evidence type="ECO:0000256" key="3">
    <source>
        <dbReference type="ARBA" id="ARBA00022490"/>
    </source>
</evidence>
<organism evidence="12 13">
    <name type="scientific">Mizuhopecten yessoensis</name>
    <name type="common">Japanese scallop</name>
    <name type="synonym">Patinopecten yessoensis</name>
    <dbReference type="NCBI Taxonomy" id="6573"/>
    <lineage>
        <taxon>Eukaryota</taxon>
        <taxon>Metazoa</taxon>
        <taxon>Spiralia</taxon>
        <taxon>Lophotrochozoa</taxon>
        <taxon>Mollusca</taxon>
        <taxon>Bivalvia</taxon>
        <taxon>Autobranchia</taxon>
        <taxon>Pteriomorphia</taxon>
        <taxon>Pectinida</taxon>
        <taxon>Pectinoidea</taxon>
        <taxon>Pectinidae</taxon>
        <taxon>Mizuhopecten</taxon>
    </lineage>
</organism>
<dbReference type="SMART" id="SM00320">
    <property type="entry name" value="WD40"/>
    <property type="match status" value="7"/>
</dbReference>
<feature type="repeat" description="WD" evidence="8">
    <location>
        <begin position="687"/>
        <end position="719"/>
    </location>
</feature>
<dbReference type="InterPro" id="IPR001680">
    <property type="entry name" value="WD40_rpt"/>
</dbReference>
<accession>A0A210Q992</accession>
<evidence type="ECO:0000256" key="9">
    <source>
        <dbReference type="RuleBase" id="RU280818"/>
    </source>
</evidence>
<reference evidence="12 13" key="1">
    <citation type="journal article" date="2017" name="Nat. Ecol. Evol.">
        <title>Scallop genome provides insights into evolution of bilaterian karyotype and development.</title>
        <authorList>
            <person name="Wang S."/>
            <person name="Zhang J."/>
            <person name="Jiao W."/>
            <person name="Li J."/>
            <person name="Xun X."/>
            <person name="Sun Y."/>
            <person name="Guo X."/>
            <person name="Huan P."/>
            <person name="Dong B."/>
            <person name="Zhang L."/>
            <person name="Hu X."/>
            <person name="Sun X."/>
            <person name="Wang J."/>
            <person name="Zhao C."/>
            <person name="Wang Y."/>
            <person name="Wang D."/>
            <person name="Huang X."/>
            <person name="Wang R."/>
            <person name="Lv J."/>
            <person name="Li Y."/>
            <person name="Zhang Z."/>
            <person name="Liu B."/>
            <person name="Lu W."/>
            <person name="Hui Y."/>
            <person name="Liang J."/>
            <person name="Zhou Z."/>
            <person name="Hou R."/>
            <person name="Li X."/>
            <person name="Liu Y."/>
            <person name="Li H."/>
            <person name="Ning X."/>
            <person name="Lin Y."/>
            <person name="Zhao L."/>
            <person name="Xing Q."/>
            <person name="Dou J."/>
            <person name="Li Y."/>
            <person name="Mao J."/>
            <person name="Guo H."/>
            <person name="Dou H."/>
            <person name="Li T."/>
            <person name="Mu C."/>
            <person name="Jiang W."/>
            <person name="Fu Q."/>
            <person name="Fu X."/>
            <person name="Miao Y."/>
            <person name="Liu J."/>
            <person name="Yu Q."/>
            <person name="Li R."/>
            <person name="Liao H."/>
            <person name="Li X."/>
            <person name="Kong Y."/>
            <person name="Jiang Z."/>
            <person name="Chourrout D."/>
            <person name="Li R."/>
            <person name="Bao Z."/>
        </authorList>
    </citation>
    <scope>NUCLEOTIDE SEQUENCE [LARGE SCALE GENOMIC DNA]</scope>
    <source>
        <strain evidence="12 13">PY_sf001</strain>
    </source>
</reference>
<evidence type="ECO:0000259" key="11">
    <source>
        <dbReference type="SMART" id="SM01166"/>
    </source>
</evidence>
<feature type="compositionally biased region" description="Low complexity" evidence="10">
    <location>
        <begin position="435"/>
        <end position="448"/>
    </location>
</feature>
<feature type="region of interest" description="Disordered" evidence="10">
    <location>
        <begin position="957"/>
        <end position="980"/>
    </location>
</feature>
<evidence type="ECO:0000256" key="10">
    <source>
        <dbReference type="SAM" id="MobiDB-lite"/>
    </source>
</evidence>
<evidence type="ECO:0000256" key="1">
    <source>
        <dbReference type="ARBA" id="ARBA00004496"/>
    </source>
</evidence>
<dbReference type="SMART" id="SM01166">
    <property type="entry name" value="DUF1899"/>
    <property type="match status" value="2"/>
</dbReference>
<proteinExistence type="inferred from homology"/>
<dbReference type="PANTHER" id="PTHR10856:SF20">
    <property type="entry name" value="CORONIN-7"/>
    <property type="match status" value="1"/>
</dbReference>
<dbReference type="PANTHER" id="PTHR10856">
    <property type="entry name" value="CORONIN"/>
    <property type="match status" value="1"/>
</dbReference>